<dbReference type="EMBL" id="CP134188">
    <property type="protein sequence ID" value="WPB03969.1"/>
    <property type="molecule type" value="Genomic_DNA"/>
</dbReference>
<feature type="transmembrane region" description="Helical" evidence="1">
    <location>
        <begin position="53"/>
        <end position="73"/>
    </location>
</feature>
<keyword evidence="5" id="KW-1185">Reference proteome</keyword>
<accession>A0A2G5IDV1</accession>
<feature type="transmembrane region" description="Helical" evidence="1">
    <location>
        <begin position="21"/>
        <end position="41"/>
    </location>
</feature>
<proteinExistence type="predicted"/>
<dbReference type="EMBL" id="LKMD01000099">
    <property type="protein sequence ID" value="PIB02920.1"/>
    <property type="molecule type" value="Genomic_DNA"/>
</dbReference>
<evidence type="ECO:0000313" key="2">
    <source>
        <dbReference type="EMBL" id="PIB02920.1"/>
    </source>
</evidence>
<evidence type="ECO:0000313" key="5">
    <source>
        <dbReference type="Proteomes" id="UP001302367"/>
    </source>
</evidence>
<evidence type="ECO:0008006" key="6">
    <source>
        <dbReference type="Google" id="ProtNLM"/>
    </source>
</evidence>
<feature type="transmembrane region" description="Helical" evidence="1">
    <location>
        <begin position="161"/>
        <end position="185"/>
    </location>
</feature>
<evidence type="ECO:0000256" key="1">
    <source>
        <dbReference type="SAM" id="Phobius"/>
    </source>
</evidence>
<dbReference type="AlphaFoldDB" id="A0A2G5IDV1"/>
<dbReference type="Proteomes" id="UP001302367">
    <property type="component" value="Chromosome 5"/>
</dbReference>
<organism evidence="2 4">
    <name type="scientific">Cercospora beticola</name>
    <name type="common">Sugarbeet leaf spot fungus</name>
    <dbReference type="NCBI Taxonomy" id="122368"/>
    <lineage>
        <taxon>Eukaryota</taxon>
        <taxon>Fungi</taxon>
        <taxon>Dikarya</taxon>
        <taxon>Ascomycota</taxon>
        <taxon>Pezizomycotina</taxon>
        <taxon>Dothideomycetes</taxon>
        <taxon>Dothideomycetidae</taxon>
        <taxon>Mycosphaerellales</taxon>
        <taxon>Mycosphaerellaceae</taxon>
        <taxon>Cercospora</taxon>
    </lineage>
</organism>
<keyword evidence="1" id="KW-1133">Transmembrane helix</keyword>
<name>A0A2G5IDV1_CERBT</name>
<reference evidence="3 5" key="2">
    <citation type="submission" date="2023-09" db="EMBL/GenBank/DDBJ databases">
        <title>Complete-Gapless Cercospora beticola genome.</title>
        <authorList>
            <person name="Wyatt N.A."/>
            <person name="Spanner R.E."/>
            <person name="Bolton M.D."/>
        </authorList>
    </citation>
    <scope>NUCLEOTIDE SEQUENCE [LARGE SCALE GENOMIC DNA]</scope>
    <source>
        <strain evidence="3">Cb09-40</strain>
    </source>
</reference>
<keyword evidence="1" id="KW-0812">Transmembrane</keyword>
<gene>
    <name evidence="2" type="ORF">CB0940_11624</name>
    <name evidence="3" type="ORF">RHO25_008613</name>
</gene>
<protein>
    <recommendedName>
        <fullName evidence="6">MARVEL domain-containing protein</fullName>
    </recommendedName>
</protein>
<evidence type="ECO:0000313" key="3">
    <source>
        <dbReference type="EMBL" id="WPB03969.1"/>
    </source>
</evidence>
<evidence type="ECO:0000313" key="4">
    <source>
        <dbReference type="Proteomes" id="UP000230605"/>
    </source>
</evidence>
<keyword evidence="1" id="KW-0472">Membrane</keyword>
<dbReference type="OrthoDB" id="5366688at2759"/>
<reference evidence="2 4" key="1">
    <citation type="submission" date="2015-10" db="EMBL/GenBank/DDBJ databases">
        <title>The cercosporin biosynthetic gene cluster was horizontally transferred to several fungal lineages and shown to be expanded in Cercospora beticola based on microsynteny with recipient genomes.</title>
        <authorList>
            <person name="De Jonge R."/>
            <person name="Ebert M.K."/>
            <person name="Suttle J.C."/>
            <person name="Jurick Ii W.M."/>
            <person name="Secor G.A."/>
            <person name="Thomma B.P."/>
            <person name="Van De Peer Y."/>
            <person name="Bolton M.D."/>
        </authorList>
    </citation>
    <scope>NUCLEOTIDE SEQUENCE [LARGE SCALE GENOMIC DNA]</scope>
    <source>
        <strain evidence="2 4">09-40</strain>
    </source>
</reference>
<feature type="transmembrane region" description="Helical" evidence="1">
    <location>
        <begin position="80"/>
        <end position="101"/>
    </location>
</feature>
<sequence>MPIPEYGAAPLAKTFVLVRGLSLISMIAIVGMTANFVSQIVSSNVEPPKEIVGTLVITCMATLYCLISIPFFYAQANLGLLIMTAVDFLLLIAFVVVSVVLGKPLSFLNCTIIADKNAAANAQSAAAFTQALASNIGKSGSTLGLGNWAGSTKANCYETKAIWGFGISLAILFTCSSCILPTLWYKARKAAGGGGKSVV</sequence>
<dbReference type="Proteomes" id="UP000230605">
    <property type="component" value="Chromosome 10"/>
</dbReference>